<dbReference type="eggNOG" id="COG2226">
    <property type="taxonomic scope" value="Bacteria"/>
</dbReference>
<dbReference type="InterPro" id="IPR029063">
    <property type="entry name" value="SAM-dependent_MTases_sf"/>
</dbReference>
<keyword evidence="4" id="KW-1185">Reference proteome</keyword>
<accession>A0A058ZIH9</accession>
<dbReference type="AlphaFoldDB" id="A0A058ZIH9"/>
<name>A0A058ZIH9_9RHOB</name>
<evidence type="ECO:0000313" key="4">
    <source>
        <dbReference type="Proteomes" id="UP000024836"/>
    </source>
</evidence>
<evidence type="ECO:0000259" key="2">
    <source>
        <dbReference type="Pfam" id="PF13649"/>
    </source>
</evidence>
<dbReference type="Pfam" id="PF13649">
    <property type="entry name" value="Methyltransf_25"/>
    <property type="match status" value="1"/>
</dbReference>
<dbReference type="InterPro" id="IPR041698">
    <property type="entry name" value="Methyltransf_25"/>
</dbReference>
<dbReference type="STRING" id="1461693.ATO10_14549"/>
<evidence type="ECO:0000313" key="3">
    <source>
        <dbReference type="EMBL" id="KCV81030.1"/>
    </source>
</evidence>
<reference evidence="3 4" key="1">
    <citation type="submission" date="2013-04" db="EMBL/GenBank/DDBJ databases">
        <title>Shimia sp. 22II-S11-Z10 Genome Sequencing.</title>
        <authorList>
            <person name="Lai Q."/>
            <person name="Li G."/>
            <person name="Shao Z."/>
        </authorList>
    </citation>
    <scope>NUCLEOTIDE SEQUENCE [LARGE SCALE GENOMIC DNA]</scope>
    <source>
        <strain evidence="4">22II-S11-Z10</strain>
    </source>
</reference>
<keyword evidence="3" id="KW-0489">Methyltransferase</keyword>
<feature type="domain" description="Methyltransferase" evidence="2">
    <location>
        <begin position="43"/>
        <end position="136"/>
    </location>
</feature>
<sequence>MPTQAQFWNKIARKYAARPVGDPDAYAQTLDRVRDYLTPSDQVLELGCGTASTAITLSPHVARYVASDYAQDMLDIGAEKIEAEGISNIDLLCTTELAPDLPDAGFDAVMGFNLYHLIEDLDGALAAAYRLVKPGGVFISKSTCLGRFSPFRPIVAVMRAVGKAPYVRFMSIADLDGAVERAGFQIVETGNYPAKPPARFIVARKPSP</sequence>
<dbReference type="GO" id="GO:0032259">
    <property type="term" value="P:methylation"/>
    <property type="evidence" value="ECO:0007669"/>
    <property type="project" value="UniProtKB-KW"/>
</dbReference>
<dbReference type="RefSeq" id="WP_035252947.1">
    <property type="nucleotide sequence ID" value="NZ_AQQY01000012.1"/>
</dbReference>
<keyword evidence="1 3" id="KW-0808">Transferase</keyword>
<dbReference type="EMBL" id="AQQY01000012">
    <property type="protein sequence ID" value="KCV81030.1"/>
    <property type="molecule type" value="Genomic_DNA"/>
</dbReference>
<dbReference type="CDD" id="cd02440">
    <property type="entry name" value="AdoMet_MTases"/>
    <property type="match status" value="1"/>
</dbReference>
<dbReference type="SUPFAM" id="SSF53335">
    <property type="entry name" value="S-adenosyl-L-methionine-dependent methyltransferases"/>
    <property type="match status" value="1"/>
</dbReference>
<gene>
    <name evidence="3" type="ORF">ATO10_14549</name>
</gene>
<comment type="caution">
    <text evidence="3">The sequence shown here is derived from an EMBL/GenBank/DDBJ whole genome shotgun (WGS) entry which is preliminary data.</text>
</comment>
<evidence type="ECO:0000256" key="1">
    <source>
        <dbReference type="ARBA" id="ARBA00022679"/>
    </source>
</evidence>
<dbReference type="GO" id="GO:0008168">
    <property type="term" value="F:methyltransferase activity"/>
    <property type="evidence" value="ECO:0007669"/>
    <property type="project" value="UniProtKB-KW"/>
</dbReference>
<dbReference type="PANTHER" id="PTHR43861">
    <property type="entry name" value="TRANS-ACONITATE 2-METHYLTRANSFERASE-RELATED"/>
    <property type="match status" value="1"/>
</dbReference>
<dbReference type="OrthoDB" id="5642573at2"/>
<organism evidence="3 4">
    <name type="scientific">Actibacterium atlanticum</name>
    <dbReference type="NCBI Taxonomy" id="1461693"/>
    <lineage>
        <taxon>Bacteria</taxon>
        <taxon>Pseudomonadati</taxon>
        <taxon>Pseudomonadota</taxon>
        <taxon>Alphaproteobacteria</taxon>
        <taxon>Rhodobacterales</taxon>
        <taxon>Roseobacteraceae</taxon>
        <taxon>Actibacterium</taxon>
    </lineage>
</organism>
<proteinExistence type="predicted"/>
<dbReference type="Proteomes" id="UP000024836">
    <property type="component" value="Unassembled WGS sequence"/>
</dbReference>
<protein>
    <submittedName>
        <fullName evidence="3">Methyltransferase-like protein</fullName>
    </submittedName>
</protein>
<dbReference type="Gene3D" id="3.40.50.150">
    <property type="entry name" value="Vaccinia Virus protein VP39"/>
    <property type="match status" value="1"/>
</dbReference>